<dbReference type="GeneID" id="64589921"/>
<feature type="non-terminal residue" evidence="1">
    <location>
        <position position="76"/>
    </location>
</feature>
<feature type="non-terminal residue" evidence="1">
    <location>
        <position position="1"/>
    </location>
</feature>
<comment type="caution">
    <text evidence="1">The sequence shown here is derived from an EMBL/GenBank/DDBJ whole genome shotgun (WGS) entry which is preliminary data.</text>
</comment>
<dbReference type="Proteomes" id="UP000719766">
    <property type="component" value="Unassembled WGS sequence"/>
</dbReference>
<reference evidence="1" key="1">
    <citation type="journal article" date="2020" name="New Phytol.">
        <title>Comparative genomics reveals dynamic genome evolution in host specialist ectomycorrhizal fungi.</title>
        <authorList>
            <person name="Lofgren L.A."/>
            <person name="Nguyen N.H."/>
            <person name="Vilgalys R."/>
            <person name="Ruytinx J."/>
            <person name="Liao H.L."/>
            <person name="Branco S."/>
            <person name="Kuo A."/>
            <person name="LaButti K."/>
            <person name="Lipzen A."/>
            <person name="Andreopoulos W."/>
            <person name="Pangilinan J."/>
            <person name="Riley R."/>
            <person name="Hundley H."/>
            <person name="Na H."/>
            <person name="Barry K."/>
            <person name="Grigoriev I.V."/>
            <person name="Stajich J.E."/>
            <person name="Kennedy P.G."/>
        </authorList>
    </citation>
    <scope>NUCLEOTIDE SEQUENCE</scope>
    <source>
        <strain evidence="1">S12</strain>
    </source>
</reference>
<evidence type="ECO:0000313" key="2">
    <source>
        <dbReference type="Proteomes" id="UP000719766"/>
    </source>
</evidence>
<gene>
    <name evidence="1" type="ORF">HD556DRAFT_1190584</name>
</gene>
<organism evidence="1 2">
    <name type="scientific">Suillus plorans</name>
    <dbReference type="NCBI Taxonomy" id="116603"/>
    <lineage>
        <taxon>Eukaryota</taxon>
        <taxon>Fungi</taxon>
        <taxon>Dikarya</taxon>
        <taxon>Basidiomycota</taxon>
        <taxon>Agaricomycotina</taxon>
        <taxon>Agaricomycetes</taxon>
        <taxon>Agaricomycetidae</taxon>
        <taxon>Boletales</taxon>
        <taxon>Suillineae</taxon>
        <taxon>Suillaceae</taxon>
        <taxon>Suillus</taxon>
    </lineage>
</organism>
<protein>
    <submittedName>
        <fullName evidence="1">Uncharacterized protein</fullName>
    </submittedName>
</protein>
<evidence type="ECO:0000313" key="1">
    <source>
        <dbReference type="EMBL" id="KAG1790209.1"/>
    </source>
</evidence>
<dbReference type="EMBL" id="JABBWE010000052">
    <property type="protein sequence ID" value="KAG1790209.1"/>
    <property type="molecule type" value="Genomic_DNA"/>
</dbReference>
<proteinExistence type="predicted"/>
<dbReference type="AlphaFoldDB" id="A0A9P7AKG7"/>
<accession>A0A9P7AKG7</accession>
<sequence length="76" mass="9206">RKISTDFKLAAIPSGIFRLREILDCVGFSCRTFHHIKELHDEPTRSEYLGRPRTLNFKDWQYLLELVHHYLDWFLD</sequence>
<dbReference type="RefSeq" id="XP_041157184.1">
    <property type="nucleotide sequence ID" value="XM_041296157.1"/>
</dbReference>
<name>A0A9P7AKG7_9AGAM</name>
<keyword evidence="2" id="KW-1185">Reference proteome</keyword>
<dbReference type="OrthoDB" id="10307506at2759"/>